<feature type="region of interest" description="Disordered" evidence="1">
    <location>
        <begin position="151"/>
        <end position="172"/>
    </location>
</feature>
<evidence type="ECO:0000313" key="4">
    <source>
        <dbReference type="Proteomes" id="UP000325313"/>
    </source>
</evidence>
<feature type="compositionally biased region" description="Basic and acidic residues" evidence="1">
    <location>
        <begin position="158"/>
        <end position="172"/>
    </location>
</feature>
<organism evidence="3 4">
    <name type="scientific">Puccinia graminis f. sp. tritici</name>
    <dbReference type="NCBI Taxonomy" id="56615"/>
    <lineage>
        <taxon>Eukaryota</taxon>
        <taxon>Fungi</taxon>
        <taxon>Dikarya</taxon>
        <taxon>Basidiomycota</taxon>
        <taxon>Pucciniomycotina</taxon>
        <taxon>Pucciniomycetes</taxon>
        <taxon>Pucciniales</taxon>
        <taxon>Pucciniaceae</taxon>
        <taxon>Puccinia</taxon>
    </lineage>
</organism>
<dbReference type="AlphaFoldDB" id="A0A5B0NZR3"/>
<name>A0A5B0NZR3_PUCGR</name>
<feature type="signal peptide" evidence="2">
    <location>
        <begin position="1"/>
        <end position="20"/>
    </location>
</feature>
<dbReference type="Proteomes" id="UP000325313">
    <property type="component" value="Unassembled WGS sequence"/>
</dbReference>
<accession>A0A5B0NZR3</accession>
<comment type="caution">
    <text evidence="3">The sequence shown here is derived from an EMBL/GenBank/DDBJ whole genome shotgun (WGS) entry which is preliminary data.</text>
</comment>
<protein>
    <submittedName>
        <fullName evidence="3">Uncharacterized protein</fullName>
    </submittedName>
</protein>
<feature type="chain" id="PRO_5022665712" evidence="2">
    <location>
        <begin position="21"/>
        <end position="255"/>
    </location>
</feature>
<keyword evidence="2" id="KW-0732">Signal</keyword>
<reference evidence="3 4" key="1">
    <citation type="submission" date="2019-05" db="EMBL/GenBank/DDBJ databases">
        <title>Emergence of the Ug99 lineage of the wheat stem rust pathogen through somatic hybridization.</title>
        <authorList>
            <person name="Li F."/>
            <person name="Upadhyaya N.M."/>
            <person name="Sperschneider J."/>
            <person name="Matny O."/>
            <person name="Nguyen-Phuc H."/>
            <person name="Mago R."/>
            <person name="Raley C."/>
            <person name="Miller M.E."/>
            <person name="Silverstein K.A.T."/>
            <person name="Henningsen E."/>
            <person name="Hirsch C.D."/>
            <person name="Visser B."/>
            <person name="Pretorius Z.A."/>
            <person name="Steffenson B.J."/>
            <person name="Schwessinger B."/>
            <person name="Dodds P.N."/>
            <person name="Figueroa M."/>
        </authorList>
    </citation>
    <scope>NUCLEOTIDE SEQUENCE [LARGE SCALE GENOMIC DNA]</scope>
    <source>
        <strain evidence="3 4">Ug99</strain>
    </source>
</reference>
<sequence length="255" mass="28641">MLLTQILVIFQLSHYYCVSAHPLSFSNELLKREFLKVSEGSHSHVQIKRRSMPSEGPNFVGFAETAEGIAQPKIPTRECVAEFPETGSSQLTGGSKISVQESGASMHGGHEDLLYEKLGEFSKNRELESKFNHGKMIDQQEHEDFDNIATWSEDEDHPDNYHKGYDESTEKNKNKKKGLFGKKFEVFQYHRGPLEASSSEKSKLSQKIKGVAKKIKGSVGIGRTMGSSTNEAASQFVQTNGFRLYLDAQKDDVFR</sequence>
<evidence type="ECO:0000256" key="1">
    <source>
        <dbReference type="SAM" id="MobiDB-lite"/>
    </source>
</evidence>
<evidence type="ECO:0000256" key="2">
    <source>
        <dbReference type="SAM" id="SignalP"/>
    </source>
</evidence>
<dbReference type="EMBL" id="VDEP01000375">
    <property type="protein sequence ID" value="KAA1093288.1"/>
    <property type="molecule type" value="Genomic_DNA"/>
</dbReference>
<evidence type="ECO:0000313" key="3">
    <source>
        <dbReference type="EMBL" id="KAA1093288.1"/>
    </source>
</evidence>
<gene>
    <name evidence="3" type="ORF">PGTUg99_012661</name>
</gene>
<proteinExistence type="predicted"/>